<keyword evidence="2" id="KW-1185">Reference proteome</keyword>
<dbReference type="HOGENOM" id="CLU_2838187_0_0_1"/>
<name>A0A0C9TQD3_PAXIN</name>
<feature type="non-terminal residue" evidence="1">
    <location>
        <position position="1"/>
    </location>
</feature>
<gene>
    <name evidence="1" type="ORF">PAXINDRAFT_87506</name>
</gene>
<proteinExistence type="predicted"/>
<organism evidence="1 2">
    <name type="scientific">Paxillus involutus ATCC 200175</name>
    <dbReference type="NCBI Taxonomy" id="664439"/>
    <lineage>
        <taxon>Eukaryota</taxon>
        <taxon>Fungi</taxon>
        <taxon>Dikarya</taxon>
        <taxon>Basidiomycota</taxon>
        <taxon>Agaricomycotina</taxon>
        <taxon>Agaricomycetes</taxon>
        <taxon>Agaricomycetidae</taxon>
        <taxon>Boletales</taxon>
        <taxon>Paxilineae</taxon>
        <taxon>Paxillaceae</taxon>
        <taxon>Paxillus</taxon>
    </lineage>
</organism>
<dbReference type="Proteomes" id="UP000053647">
    <property type="component" value="Unassembled WGS sequence"/>
</dbReference>
<dbReference type="OrthoDB" id="2672960at2759"/>
<accession>A0A0C9TQD3</accession>
<sequence length="66" mass="7766">KEVQLCQWALAEDLENVKQEEQKKYKNKYTPLPDISIPTETIMIPSTYALNKLCKGEYCELYYCTN</sequence>
<reference evidence="2" key="2">
    <citation type="submission" date="2015-01" db="EMBL/GenBank/DDBJ databases">
        <title>Evolutionary Origins and Diversification of the Mycorrhizal Mutualists.</title>
        <authorList>
            <consortium name="DOE Joint Genome Institute"/>
            <consortium name="Mycorrhizal Genomics Consortium"/>
            <person name="Kohler A."/>
            <person name="Kuo A."/>
            <person name="Nagy L.G."/>
            <person name="Floudas D."/>
            <person name="Copeland A."/>
            <person name="Barry K.W."/>
            <person name="Cichocki N."/>
            <person name="Veneault-Fourrey C."/>
            <person name="LaButti K."/>
            <person name="Lindquist E.A."/>
            <person name="Lipzen A."/>
            <person name="Lundell T."/>
            <person name="Morin E."/>
            <person name="Murat C."/>
            <person name="Riley R."/>
            <person name="Ohm R."/>
            <person name="Sun H."/>
            <person name="Tunlid A."/>
            <person name="Henrissat B."/>
            <person name="Grigoriev I.V."/>
            <person name="Hibbett D.S."/>
            <person name="Martin F."/>
        </authorList>
    </citation>
    <scope>NUCLEOTIDE SEQUENCE [LARGE SCALE GENOMIC DNA]</scope>
    <source>
        <strain evidence="2">ATCC 200175</strain>
    </source>
</reference>
<evidence type="ECO:0000313" key="2">
    <source>
        <dbReference type="Proteomes" id="UP000053647"/>
    </source>
</evidence>
<evidence type="ECO:0000313" key="1">
    <source>
        <dbReference type="EMBL" id="KIJ09386.1"/>
    </source>
</evidence>
<dbReference type="EMBL" id="KN819468">
    <property type="protein sequence ID" value="KIJ09386.1"/>
    <property type="molecule type" value="Genomic_DNA"/>
</dbReference>
<protein>
    <submittedName>
        <fullName evidence="1">Uncharacterized protein</fullName>
    </submittedName>
</protein>
<reference evidence="1 2" key="1">
    <citation type="submission" date="2014-06" db="EMBL/GenBank/DDBJ databases">
        <authorList>
            <consortium name="DOE Joint Genome Institute"/>
            <person name="Kuo A."/>
            <person name="Kohler A."/>
            <person name="Nagy L.G."/>
            <person name="Floudas D."/>
            <person name="Copeland A."/>
            <person name="Barry K.W."/>
            <person name="Cichocki N."/>
            <person name="Veneault-Fourrey C."/>
            <person name="LaButti K."/>
            <person name="Lindquist E.A."/>
            <person name="Lipzen A."/>
            <person name="Lundell T."/>
            <person name="Morin E."/>
            <person name="Murat C."/>
            <person name="Sun H."/>
            <person name="Tunlid A."/>
            <person name="Henrissat B."/>
            <person name="Grigoriev I.V."/>
            <person name="Hibbett D.S."/>
            <person name="Martin F."/>
            <person name="Nordberg H.P."/>
            <person name="Cantor M.N."/>
            <person name="Hua S.X."/>
        </authorList>
    </citation>
    <scope>NUCLEOTIDE SEQUENCE [LARGE SCALE GENOMIC DNA]</scope>
    <source>
        <strain evidence="1 2">ATCC 200175</strain>
    </source>
</reference>
<dbReference type="AlphaFoldDB" id="A0A0C9TQD3"/>